<protein>
    <submittedName>
        <fullName evidence="1">Putative redox protein</fullName>
    </submittedName>
</protein>
<dbReference type="InterPro" id="IPR003718">
    <property type="entry name" value="OsmC/Ohr_fam"/>
</dbReference>
<dbReference type="PANTHER" id="PTHR34352:SF1">
    <property type="entry name" value="PROTEIN YHFA"/>
    <property type="match status" value="1"/>
</dbReference>
<dbReference type="InterPro" id="IPR036102">
    <property type="entry name" value="OsmC/Ohrsf"/>
</dbReference>
<dbReference type="Proteomes" id="UP000199452">
    <property type="component" value="Unassembled WGS sequence"/>
</dbReference>
<dbReference type="Gene3D" id="3.30.300.20">
    <property type="match status" value="1"/>
</dbReference>
<dbReference type="SUPFAM" id="SSF82784">
    <property type="entry name" value="OsmC-like"/>
    <property type="match status" value="1"/>
</dbReference>
<accession>A0A1G6Q3H5</accession>
<reference evidence="1 2" key="1">
    <citation type="submission" date="2016-09" db="EMBL/GenBank/DDBJ databases">
        <authorList>
            <person name="Capua I."/>
            <person name="De Benedictis P."/>
            <person name="Joannis T."/>
            <person name="Lombin L.H."/>
            <person name="Cattoli G."/>
        </authorList>
    </citation>
    <scope>NUCLEOTIDE SEQUENCE [LARGE SCALE GENOMIC DNA]</scope>
    <source>
        <strain evidence="1 2">A7P-90m</strain>
    </source>
</reference>
<dbReference type="InterPro" id="IPR015946">
    <property type="entry name" value="KH_dom-like_a/b"/>
</dbReference>
<sequence>MYRESTWLVYDHRHMFAGQSYFTIWNNLFVGLFNGKLYNSRLCVCAKVKTNYNDTIMSKVSVNTEWKGNMKFEADVFGHKIVVDADEASGGEDSGARPKPLLLVALAGCTGMDVVSILKKMHVAFDGLNIMVEADQTEEHPKHYEAMKVIYEFKGKDLPMDKLTKAVELSEERYCGVNAMFKKAMKMSYEIRVVE</sequence>
<name>A0A1G6Q3H5_9BACT</name>
<dbReference type="EMBL" id="FMYP01000057">
    <property type="protein sequence ID" value="SDC86791.1"/>
    <property type="molecule type" value="Genomic_DNA"/>
</dbReference>
<evidence type="ECO:0000313" key="2">
    <source>
        <dbReference type="Proteomes" id="UP000199452"/>
    </source>
</evidence>
<dbReference type="PANTHER" id="PTHR34352">
    <property type="entry name" value="PROTEIN YHFA"/>
    <property type="match status" value="1"/>
</dbReference>
<proteinExistence type="predicted"/>
<evidence type="ECO:0000313" key="1">
    <source>
        <dbReference type="EMBL" id="SDC86791.1"/>
    </source>
</evidence>
<gene>
    <name evidence="1" type="ORF">SAMN05216323_105724</name>
</gene>
<dbReference type="Pfam" id="PF02566">
    <property type="entry name" value="OsmC"/>
    <property type="match status" value="1"/>
</dbReference>
<dbReference type="STRING" id="1640674.SAMN05216323_105724"/>
<dbReference type="AlphaFoldDB" id="A0A1G6Q3H5"/>
<keyword evidence="2" id="KW-1185">Reference proteome</keyword>
<organism evidence="1 2">
    <name type="scientific">Williamwhitmania taraxaci</name>
    <dbReference type="NCBI Taxonomy" id="1640674"/>
    <lineage>
        <taxon>Bacteria</taxon>
        <taxon>Pseudomonadati</taxon>
        <taxon>Bacteroidota</taxon>
        <taxon>Bacteroidia</taxon>
        <taxon>Bacteroidales</taxon>
        <taxon>Williamwhitmaniaceae</taxon>
        <taxon>Williamwhitmania</taxon>
    </lineage>
</organism>